<accession>A0A9K3H114</accession>
<name>A0A9K3H114_HELAN</name>
<dbReference type="AlphaFoldDB" id="A0A9K3H114"/>
<evidence type="ECO:0000313" key="1">
    <source>
        <dbReference type="EMBL" id="KAF5762461.1"/>
    </source>
</evidence>
<gene>
    <name evidence="1" type="ORF">HanXRQr2_Chr16g0776981</name>
</gene>
<reference evidence="1" key="1">
    <citation type="journal article" date="2017" name="Nature">
        <title>The sunflower genome provides insights into oil metabolism, flowering and Asterid evolution.</title>
        <authorList>
            <person name="Badouin H."/>
            <person name="Gouzy J."/>
            <person name="Grassa C.J."/>
            <person name="Murat F."/>
            <person name="Staton S.E."/>
            <person name="Cottret L."/>
            <person name="Lelandais-Briere C."/>
            <person name="Owens G.L."/>
            <person name="Carrere S."/>
            <person name="Mayjonade B."/>
            <person name="Legrand L."/>
            <person name="Gill N."/>
            <person name="Kane N.C."/>
            <person name="Bowers J.E."/>
            <person name="Hubner S."/>
            <person name="Bellec A."/>
            <person name="Berard A."/>
            <person name="Berges H."/>
            <person name="Blanchet N."/>
            <person name="Boniface M.C."/>
            <person name="Brunel D."/>
            <person name="Catrice O."/>
            <person name="Chaidir N."/>
            <person name="Claudel C."/>
            <person name="Donnadieu C."/>
            <person name="Faraut T."/>
            <person name="Fievet G."/>
            <person name="Helmstetter N."/>
            <person name="King M."/>
            <person name="Knapp S.J."/>
            <person name="Lai Z."/>
            <person name="Le Paslier M.C."/>
            <person name="Lippi Y."/>
            <person name="Lorenzon L."/>
            <person name="Mandel J.R."/>
            <person name="Marage G."/>
            <person name="Marchand G."/>
            <person name="Marquand E."/>
            <person name="Bret-Mestries E."/>
            <person name="Morien E."/>
            <person name="Nambeesan S."/>
            <person name="Nguyen T."/>
            <person name="Pegot-Espagnet P."/>
            <person name="Pouilly N."/>
            <person name="Raftis F."/>
            <person name="Sallet E."/>
            <person name="Schiex T."/>
            <person name="Thomas J."/>
            <person name="Vandecasteele C."/>
            <person name="Vares D."/>
            <person name="Vear F."/>
            <person name="Vautrin S."/>
            <person name="Crespi M."/>
            <person name="Mangin B."/>
            <person name="Burke J.M."/>
            <person name="Salse J."/>
            <person name="Munos S."/>
            <person name="Vincourt P."/>
            <person name="Rieseberg L.H."/>
            <person name="Langlade N.B."/>
        </authorList>
    </citation>
    <scope>NUCLEOTIDE SEQUENCE</scope>
    <source>
        <tissue evidence="1">Leaves</tissue>
    </source>
</reference>
<reference evidence="1" key="2">
    <citation type="submission" date="2020-06" db="EMBL/GenBank/DDBJ databases">
        <title>Helianthus annuus Genome sequencing and assembly Release 2.</title>
        <authorList>
            <person name="Gouzy J."/>
            <person name="Langlade N."/>
            <person name="Munos S."/>
        </authorList>
    </citation>
    <scope>NUCLEOTIDE SEQUENCE</scope>
    <source>
        <tissue evidence="1">Leaves</tissue>
    </source>
</reference>
<dbReference type="Gramene" id="mRNA:HanXRQr2_Chr16g0776981">
    <property type="protein sequence ID" value="mRNA:HanXRQr2_Chr16g0776981"/>
    <property type="gene ID" value="HanXRQr2_Chr16g0776981"/>
</dbReference>
<dbReference type="EMBL" id="MNCJ02000331">
    <property type="protein sequence ID" value="KAF5762461.1"/>
    <property type="molecule type" value="Genomic_DNA"/>
</dbReference>
<comment type="caution">
    <text evidence="1">The sequence shown here is derived from an EMBL/GenBank/DDBJ whole genome shotgun (WGS) entry which is preliminary data.</text>
</comment>
<evidence type="ECO:0000313" key="2">
    <source>
        <dbReference type="Proteomes" id="UP000215914"/>
    </source>
</evidence>
<keyword evidence="2" id="KW-1185">Reference proteome</keyword>
<protein>
    <submittedName>
        <fullName evidence="1">Uncharacterized protein</fullName>
    </submittedName>
</protein>
<proteinExistence type="predicted"/>
<dbReference type="Proteomes" id="UP000215914">
    <property type="component" value="Unassembled WGS sequence"/>
</dbReference>
<organism evidence="1 2">
    <name type="scientific">Helianthus annuus</name>
    <name type="common">Common sunflower</name>
    <dbReference type="NCBI Taxonomy" id="4232"/>
    <lineage>
        <taxon>Eukaryota</taxon>
        <taxon>Viridiplantae</taxon>
        <taxon>Streptophyta</taxon>
        <taxon>Embryophyta</taxon>
        <taxon>Tracheophyta</taxon>
        <taxon>Spermatophyta</taxon>
        <taxon>Magnoliopsida</taxon>
        <taxon>eudicotyledons</taxon>
        <taxon>Gunneridae</taxon>
        <taxon>Pentapetalae</taxon>
        <taxon>asterids</taxon>
        <taxon>campanulids</taxon>
        <taxon>Asterales</taxon>
        <taxon>Asteraceae</taxon>
        <taxon>Asteroideae</taxon>
        <taxon>Heliantheae alliance</taxon>
        <taxon>Heliantheae</taxon>
        <taxon>Helianthus</taxon>
    </lineage>
</organism>
<sequence length="67" mass="7651">MKSKCYESHLLDTHAPPAMKLILFNFATSFASICSNHRDSAVWLLVMKRGGEAKERIFGFSFFFFAT</sequence>